<accession>A0ABW6SWR6</accession>
<dbReference type="EMBL" id="JBIASD010000021">
    <property type="protein sequence ID" value="MFF3669396.1"/>
    <property type="molecule type" value="Genomic_DNA"/>
</dbReference>
<evidence type="ECO:0000256" key="1">
    <source>
        <dbReference type="SAM" id="Phobius"/>
    </source>
</evidence>
<evidence type="ECO:0000313" key="2">
    <source>
        <dbReference type="EMBL" id="MFF3669396.1"/>
    </source>
</evidence>
<keyword evidence="1" id="KW-0472">Membrane</keyword>
<sequence length="149" mass="16339">MKKLYYAALVYMVLGLAGGLYYRDLTKMKNFTGETQLSVVHTHFLVLGMVFFLIMILFERVFALSESRAFTWFFWVYNAGLALTATIMTVHGTMTVLGKETGAAIAGIAGMGHILLTVALVLFFVCLRGRLFPKDAAVRPGAEKSSAAA</sequence>
<protein>
    <submittedName>
        <fullName evidence="2">DUF2871 domain-containing protein</fullName>
    </submittedName>
</protein>
<comment type="caution">
    <text evidence="2">The sequence shown here is derived from an EMBL/GenBank/DDBJ whole genome shotgun (WGS) entry which is preliminary data.</text>
</comment>
<dbReference type="Gene3D" id="1.20.210.10">
    <property type="entry name" value="Cytochrome c oxidase-like, subunit I domain"/>
    <property type="match status" value="1"/>
</dbReference>
<organism evidence="2 3">
    <name type="scientific">Microtetraspora malaysiensis</name>
    <dbReference type="NCBI Taxonomy" id="161358"/>
    <lineage>
        <taxon>Bacteria</taxon>
        <taxon>Bacillati</taxon>
        <taxon>Actinomycetota</taxon>
        <taxon>Actinomycetes</taxon>
        <taxon>Streptosporangiales</taxon>
        <taxon>Streptosporangiaceae</taxon>
        <taxon>Microtetraspora</taxon>
    </lineage>
</organism>
<feature type="transmembrane region" description="Helical" evidence="1">
    <location>
        <begin position="42"/>
        <end position="58"/>
    </location>
</feature>
<reference evidence="2 3" key="1">
    <citation type="submission" date="2024-10" db="EMBL/GenBank/DDBJ databases">
        <title>The Natural Products Discovery Center: Release of the First 8490 Sequenced Strains for Exploring Actinobacteria Biosynthetic Diversity.</title>
        <authorList>
            <person name="Kalkreuter E."/>
            <person name="Kautsar S.A."/>
            <person name="Yang D."/>
            <person name="Bader C.D."/>
            <person name="Teijaro C.N."/>
            <person name="Fluegel L."/>
            <person name="Davis C.M."/>
            <person name="Simpson J.R."/>
            <person name="Lauterbach L."/>
            <person name="Steele A.D."/>
            <person name="Gui C."/>
            <person name="Meng S."/>
            <person name="Li G."/>
            <person name="Viehrig K."/>
            <person name="Ye F."/>
            <person name="Su P."/>
            <person name="Kiefer A.F."/>
            <person name="Nichols A."/>
            <person name="Cepeda A.J."/>
            <person name="Yan W."/>
            <person name="Fan B."/>
            <person name="Jiang Y."/>
            <person name="Adhikari A."/>
            <person name="Zheng C.-J."/>
            <person name="Schuster L."/>
            <person name="Cowan T.M."/>
            <person name="Smanski M.J."/>
            <person name="Chevrette M.G."/>
            <person name="De Carvalho L.P.S."/>
            <person name="Shen B."/>
        </authorList>
    </citation>
    <scope>NUCLEOTIDE SEQUENCE [LARGE SCALE GENOMIC DNA]</scope>
    <source>
        <strain evidence="2 3">NPDC002173</strain>
    </source>
</reference>
<feature type="transmembrane region" description="Helical" evidence="1">
    <location>
        <begin position="70"/>
        <end position="91"/>
    </location>
</feature>
<gene>
    <name evidence="2" type="ORF">ACFYXI_27775</name>
</gene>
<proteinExistence type="predicted"/>
<dbReference type="InterPro" id="IPR021299">
    <property type="entry name" value="DUF2871"/>
</dbReference>
<dbReference type="SUPFAM" id="SSF81442">
    <property type="entry name" value="Cytochrome c oxidase subunit I-like"/>
    <property type="match status" value="1"/>
</dbReference>
<dbReference type="Pfam" id="PF11070">
    <property type="entry name" value="DUF2871"/>
    <property type="match status" value="1"/>
</dbReference>
<keyword evidence="1" id="KW-0812">Transmembrane</keyword>
<feature type="transmembrane region" description="Helical" evidence="1">
    <location>
        <begin position="5"/>
        <end position="22"/>
    </location>
</feature>
<evidence type="ECO:0000313" key="3">
    <source>
        <dbReference type="Proteomes" id="UP001602013"/>
    </source>
</evidence>
<keyword evidence="1" id="KW-1133">Transmembrane helix</keyword>
<dbReference type="Proteomes" id="UP001602013">
    <property type="component" value="Unassembled WGS sequence"/>
</dbReference>
<dbReference type="RefSeq" id="WP_387415448.1">
    <property type="nucleotide sequence ID" value="NZ_JBIASD010000021.1"/>
</dbReference>
<keyword evidence="3" id="KW-1185">Reference proteome</keyword>
<name>A0ABW6SWR6_9ACTN</name>
<feature type="transmembrane region" description="Helical" evidence="1">
    <location>
        <begin position="103"/>
        <end position="127"/>
    </location>
</feature>
<dbReference type="InterPro" id="IPR036927">
    <property type="entry name" value="Cyt_c_oxase-like_su1_sf"/>
</dbReference>